<proteinExistence type="predicted"/>
<sequence>MPRKARIDAAGALHHIIVRGIERRKIFWGMHRGRGCIGDGY</sequence>
<reference evidence="1" key="1">
    <citation type="journal article" date="2011" name="Environ. Microbiol.">
        <title>Genomic insights into the metabolic potential of the polycyclic aromatic hydrocarbon degrading sulfate-reducing Deltaproteobacterium N47.</title>
        <authorList>
            <person name="Bergmann F."/>
            <person name="Selesi D."/>
            <person name="Weinmaier T."/>
            <person name="Tischler P."/>
            <person name="Rattei T."/>
            <person name="Meckenstock R.U."/>
        </authorList>
    </citation>
    <scope>NUCLEOTIDE SEQUENCE</scope>
</reference>
<organism evidence="1">
    <name type="scientific">uncultured Desulfobacterium sp</name>
    <dbReference type="NCBI Taxonomy" id="201089"/>
    <lineage>
        <taxon>Bacteria</taxon>
        <taxon>Pseudomonadati</taxon>
        <taxon>Thermodesulfobacteriota</taxon>
        <taxon>Desulfobacteria</taxon>
        <taxon>Desulfobacterales</taxon>
        <taxon>Desulfobacteriaceae</taxon>
        <taxon>Desulfobacterium</taxon>
        <taxon>environmental samples</taxon>
    </lineage>
</organism>
<gene>
    <name evidence="1" type="ORF">N47_F14000</name>
</gene>
<dbReference type="EMBL" id="FR695873">
    <property type="protein sequence ID" value="CBX29705.1"/>
    <property type="molecule type" value="Genomic_DNA"/>
</dbReference>
<evidence type="ECO:0008006" key="2">
    <source>
        <dbReference type="Google" id="ProtNLM"/>
    </source>
</evidence>
<protein>
    <recommendedName>
        <fullName evidence="2">Transposase</fullName>
    </recommendedName>
</protein>
<evidence type="ECO:0000313" key="1">
    <source>
        <dbReference type="EMBL" id="CBX29705.1"/>
    </source>
</evidence>
<accession>E1YGL1</accession>
<dbReference type="AlphaFoldDB" id="E1YGL1"/>
<name>E1YGL1_9BACT</name>